<dbReference type="AlphaFoldDB" id="A0A0J7XQX5"/>
<accession>A0A0J7XQX5</accession>
<dbReference type="PATRIC" id="fig|1114963.3.peg.3316"/>
<name>A0A0J7XQX5_9SPHN</name>
<dbReference type="RefSeq" id="WP_059152420.1">
    <property type="nucleotide sequence ID" value="NZ_KQ130455.1"/>
</dbReference>
<evidence type="ECO:0008006" key="4">
    <source>
        <dbReference type="Google" id="ProtNLM"/>
    </source>
</evidence>
<dbReference type="EMBL" id="JACU01000007">
    <property type="protein sequence ID" value="KMS53463.1"/>
    <property type="molecule type" value="Genomic_DNA"/>
</dbReference>
<organism evidence="2 3">
    <name type="scientific">Novosphingobium barchaimii LL02</name>
    <dbReference type="NCBI Taxonomy" id="1114963"/>
    <lineage>
        <taxon>Bacteria</taxon>
        <taxon>Pseudomonadati</taxon>
        <taxon>Pseudomonadota</taxon>
        <taxon>Alphaproteobacteria</taxon>
        <taxon>Sphingomonadales</taxon>
        <taxon>Sphingomonadaceae</taxon>
        <taxon>Novosphingobium</taxon>
    </lineage>
</organism>
<feature type="chain" id="PRO_5005291994" description="Lipoprotein" evidence="1">
    <location>
        <begin position="20"/>
        <end position="146"/>
    </location>
</feature>
<proteinExistence type="predicted"/>
<evidence type="ECO:0000256" key="1">
    <source>
        <dbReference type="SAM" id="SignalP"/>
    </source>
</evidence>
<evidence type="ECO:0000313" key="2">
    <source>
        <dbReference type="EMBL" id="KMS53463.1"/>
    </source>
</evidence>
<comment type="caution">
    <text evidence="2">The sequence shown here is derived from an EMBL/GenBank/DDBJ whole genome shotgun (WGS) entry which is preliminary data.</text>
</comment>
<feature type="signal peptide" evidence="1">
    <location>
        <begin position="1"/>
        <end position="19"/>
    </location>
</feature>
<dbReference type="Proteomes" id="UP000052268">
    <property type="component" value="Unassembled WGS sequence"/>
</dbReference>
<dbReference type="OrthoDB" id="5489750at2"/>
<keyword evidence="1" id="KW-0732">Signal</keyword>
<keyword evidence="3" id="KW-1185">Reference proteome</keyword>
<dbReference type="PROSITE" id="PS51257">
    <property type="entry name" value="PROKAR_LIPOPROTEIN"/>
    <property type="match status" value="1"/>
</dbReference>
<sequence>MTRSPLPMLAPILAFFALAACHSAGEQVPGDTNDRNPWNGIAAGEVVHFLGTEPFWGGQVGPDGLTYTTPENEKGETVAVNRFAGRGGVSFSGTLAGGAATLMVTPAPCGDGMSDARYPFIVTLQIAQKTRSGCGWTEKRPRTTGQ</sequence>
<protein>
    <recommendedName>
        <fullName evidence="4">Lipoprotein</fullName>
    </recommendedName>
</protein>
<evidence type="ECO:0000313" key="3">
    <source>
        <dbReference type="Proteomes" id="UP000052268"/>
    </source>
</evidence>
<reference evidence="2 3" key="1">
    <citation type="journal article" date="2015" name="G3 (Bethesda)">
        <title>Insights into Ongoing Evolution of the Hexachlorocyclohexane Catabolic Pathway from Comparative Genomics of Ten Sphingomonadaceae Strains.</title>
        <authorList>
            <person name="Pearce S.L."/>
            <person name="Oakeshott J.G."/>
            <person name="Pandey G."/>
        </authorList>
    </citation>
    <scope>NUCLEOTIDE SEQUENCE [LARGE SCALE GENOMIC DNA]</scope>
    <source>
        <strain evidence="2 3">LL02</strain>
    </source>
</reference>
<gene>
    <name evidence="2" type="ORF">V474_22375</name>
</gene>